<keyword evidence="2" id="KW-1185">Reference proteome</keyword>
<evidence type="ECO:0000313" key="2">
    <source>
        <dbReference type="Proteomes" id="UP000792457"/>
    </source>
</evidence>
<comment type="caution">
    <text evidence="1">The sequence shown here is derived from an EMBL/GenBank/DDBJ whole genome shotgun (WGS) entry which is preliminary data.</text>
</comment>
<evidence type="ECO:0000313" key="1">
    <source>
        <dbReference type="EMBL" id="KAG8234833.1"/>
    </source>
</evidence>
<dbReference type="AlphaFoldDB" id="A0A8K0KIA6"/>
<sequence>MDVQRRRLAALQDSAQQLSSGSAAGPTAIPPTDVMEHIEALQDRWDALAEIMSVQGQRMASFPGIGYTISPTVEVSATVVTSGGHWQIRESPLKNQEVSLQGGSKRRRVGPVNSSRLEFDSMVGRLLSWMEHVEGVLVGGGDASPSGDTSKTTISVGSTFDELSVDEQLVLYEDTESEVNAHEANSSAVAKSEHKAFVEEMERKTREVEVRWNDVKALLKDRRERIEFLLGKKNFLNELGALRLVLQGYMKWIQACPSITVESSPSSQQLQSQLEQCRV</sequence>
<dbReference type="SUPFAM" id="SSF46966">
    <property type="entry name" value="Spectrin repeat"/>
    <property type="match status" value="1"/>
</dbReference>
<dbReference type="OrthoDB" id="10640112at2759"/>
<protein>
    <submittedName>
        <fullName evidence="1">Uncharacterized protein</fullName>
    </submittedName>
</protein>
<accession>A0A8K0KIA6</accession>
<name>A0A8K0KIA6_LADFU</name>
<dbReference type="EMBL" id="KZ308848">
    <property type="protein sequence ID" value="KAG8234833.1"/>
    <property type="molecule type" value="Genomic_DNA"/>
</dbReference>
<proteinExistence type="predicted"/>
<feature type="non-terminal residue" evidence="1">
    <location>
        <position position="1"/>
    </location>
</feature>
<reference evidence="1" key="1">
    <citation type="submission" date="2013-04" db="EMBL/GenBank/DDBJ databases">
        <authorList>
            <person name="Qu J."/>
            <person name="Murali S.C."/>
            <person name="Bandaranaike D."/>
            <person name="Bellair M."/>
            <person name="Blankenburg K."/>
            <person name="Chao H."/>
            <person name="Dinh H."/>
            <person name="Doddapaneni H."/>
            <person name="Downs B."/>
            <person name="Dugan-Rocha S."/>
            <person name="Elkadiri S."/>
            <person name="Gnanaolivu R.D."/>
            <person name="Hernandez B."/>
            <person name="Javaid M."/>
            <person name="Jayaseelan J.C."/>
            <person name="Lee S."/>
            <person name="Li M."/>
            <person name="Ming W."/>
            <person name="Munidasa M."/>
            <person name="Muniz J."/>
            <person name="Nguyen L."/>
            <person name="Ongeri F."/>
            <person name="Osuji N."/>
            <person name="Pu L.-L."/>
            <person name="Puazo M."/>
            <person name="Qu C."/>
            <person name="Quiroz J."/>
            <person name="Raj R."/>
            <person name="Weissenberger G."/>
            <person name="Xin Y."/>
            <person name="Zou X."/>
            <person name="Han Y."/>
            <person name="Richards S."/>
            <person name="Worley K."/>
            <person name="Muzny D."/>
            <person name="Gibbs R."/>
        </authorList>
    </citation>
    <scope>NUCLEOTIDE SEQUENCE</scope>
    <source>
        <strain evidence="1">Sampled in the wild</strain>
    </source>
</reference>
<organism evidence="1 2">
    <name type="scientific">Ladona fulva</name>
    <name type="common">Scarce chaser dragonfly</name>
    <name type="synonym">Libellula fulva</name>
    <dbReference type="NCBI Taxonomy" id="123851"/>
    <lineage>
        <taxon>Eukaryota</taxon>
        <taxon>Metazoa</taxon>
        <taxon>Ecdysozoa</taxon>
        <taxon>Arthropoda</taxon>
        <taxon>Hexapoda</taxon>
        <taxon>Insecta</taxon>
        <taxon>Pterygota</taxon>
        <taxon>Palaeoptera</taxon>
        <taxon>Odonata</taxon>
        <taxon>Epiprocta</taxon>
        <taxon>Anisoptera</taxon>
        <taxon>Libelluloidea</taxon>
        <taxon>Libellulidae</taxon>
        <taxon>Ladona</taxon>
    </lineage>
</organism>
<dbReference type="Gene3D" id="1.20.58.60">
    <property type="match status" value="1"/>
</dbReference>
<reference evidence="1" key="2">
    <citation type="submission" date="2017-10" db="EMBL/GenBank/DDBJ databases">
        <title>Ladona fulva Genome sequencing and assembly.</title>
        <authorList>
            <person name="Murali S."/>
            <person name="Richards S."/>
            <person name="Bandaranaike D."/>
            <person name="Bellair M."/>
            <person name="Blankenburg K."/>
            <person name="Chao H."/>
            <person name="Dinh H."/>
            <person name="Doddapaneni H."/>
            <person name="Dugan-Rocha S."/>
            <person name="Elkadiri S."/>
            <person name="Gnanaolivu R."/>
            <person name="Hernandez B."/>
            <person name="Skinner E."/>
            <person name="Javaid M."/>
            <person name="Lee S."/>
            <person name="Li M."/>
            <person name="Ming W."/>
            <person name="Munidasa M."/>
            <person name="Muniz J."/>
            <person name="Nguyen L."/>
            <person name="Hughes D."/>
            <person name="Osuji N."/>
            <person name="Pu L.-L."/>
            <person name="Puazo M."/>
            <person name="Qu C."/>
            <person name="Quiroz J."/>
            <person name="Raj R."/>
            <person name="Weissenberger G."/>
            <person name="Xin Y."/>
            <person name="Zou X."/>
            <person name="Han Y."/>
            <person name="Worley K."/>
            <person name="Muzny D."/>
            <person name="Gibbs R."/>
        </authorList>
    </citation>
    <scope>NUCLEOTIDE SEQUENCE</scope>
    <source>
        <strain evidence="1">Sampled in the wild</strain>
    </source>
</reference>
<gene>
    <name evidence="1" type="ORF">J437_LFUL015548</name>
</gene>
<dbReference type="Proteomes" id="UP000792457">
    <property type="component" value="Unassembled WGS sequence"/>
</dbReference>